<name>A0A8S3YER1_PARAO</name>
<feature type="chain" id="PRO_5035908772" evidence="3">
    <location>
        <begin position="21"/>
        <end position="232"/>
    </location>
</feature>
<evidence type="ECO:0000313" key="6">
    <source>
        <dbReference type="Proteomes" id="UP000691718"/>
    </source>
</evidence>
<dbReference type="OrthoDB" id="7840639at2759"/>
<evidence type="ECO:0000256" key="2">
    <source>
        <dbReference type="ARBA" id="ARBA00024195"/>
    </source>
</evidence>
<dbReference type="AlphaFoldDB" id="A0A8S3YER1"/>
<dbReference type="EMBL" id="CAJQZP010001697">
    <property type="protein sequence ID" value="CAG5059106.1"/>
    <property type="molecule type" value="Genomic_DNA"/>
</dbReference>
<dbReference type="Proteomes" id="UP000691718">
    <property type="component" value="Unassembled WGS sequence"/>
</dbReference>
<dbReference type="InterPro" id="IPR051487">
    <property type="entry name" value="Ser/Thr_Proteases_Immune/Dev"/>
</dbReference>
<dbReference type="GO" id="GO:0004252">
    <property type="term" value="F:serine-type endopeptidase activity"/>
    <property type="evidence" value="ECO:0007669"/>
    <property type="project" value="InterPro"/>
</dbReference>
<evidence type="ECO:0000256" key="3">
    <source>
        <dbReference type="SAM" id="SignalP"/>
    </source>
</evidence>
<feature type="domain" description="Peptidase S1" evidence="4">
    <location>
        <begin position="34"/>
        <end position="229"/>
    </location>
</feature>
<feature type="signal peptide" evidence="3">
    <location>
        <begin position="1"/>
        <end position="20"/>
    </location>
</feature>
<evidence type="ECO:0000259" key="4">
    <source>
        <dbReference type="PROSITE" id="PS50240"/>
    </source>
</evidence>
<gene>
    <name evidence="5" type="ORF">PAPOLLO_LOCUS27875</name>
</gene>
<dbReference type="PROSITE" id="PS50240">
    <property type="entry name" value="TRYPSIN_DOM"/>
    <property type="match status" value="1"/>
</dbReference>
<sequence length="232" mass="25127">MKVLGVCLLAFVVAVQLRHSQINSVIKLIKKCFSHGGVTSENPWVVHLRIAVSTSGYLRTCVGSLIDNRWVLTAASCMENVRFVWIRYGADNVINPELVTETTIARTNGEIAIISINRAVGYTDNINAVALPSIDDEVPATGIVCGYGADEDNNPGEQIICPEIVLEPFEDGNILGISEDVTPTHHDIGAPLVSNGVQIGILSIPIGRSHSAVFVNPAKYRDWIKEQIGVEL</sequence>
<proteinExistence type="inferred from homology"/>
<dbReference type="SMART" id="SM00020">
    <property type="entry name" value="Tryp_SPc"/>
    <property type="match status" value="1"/>
</dbReference>
<protein>
    <submittedName>
        <fullName evidence="5">(apollo) hypothetical protein</fullName>
    </submittedName>
</protein>
<organism evidence="5 6">
    <name type="scientific">Parnassius apollo</name>
    <name type="common">Apollo butterfly</name>
    <name type="synonym">Papilio apollo</name>
    <dbReference type="NCBI Taxonomy" id="110799"/>
    <lineage>
        <taxon>Eukaryota</taxon>
        <taxon>Metazoa</taxon>
        <taxon>Ecdysozoa</taxon>
        <taxon>Arthropoda</taxon>
        <taxon>Hexapoda</taxon>
        <taxon>Insecta</taxon>
        <taxon>Pterygota</taxon>
        <taxon>Neoptera</taxon>
        <taxon>Endopterygota</taxon>
        <taxon>Lepidoptera</taxon>
        <taxon>Glossata</taxon>
        <taxon>Ditrysia</taxon>
        <taxon>Papilionoidea</taxon>
        <taxon>Papilionidae</taxon>
        <taxon>Parnassiinae</taxon>
        <taxon>Parnassini</taxon>
        <taxon>Parnassius</taxon>
        <taxon>Parnassius</taxon>
    </lineage>
</organism>
<keyword evidence="1" id="KW-1015">Disulfide bond</keyword>
<dbReference type="Pfam" id="PF00089">
    <property type="entry name" value="Trypsin"/>
    <property type="match status" value="1"/>
</dbReference>
<evidence type="ECO:0000256" key="1">
    <source>
        <dbReference type="ARBA" id="ARBA00023157"/>
    </source>
</evidence>
<comment type="similarity">
    <text evidence="2">Belongs to the peptidase S1 family. CLIP subfamily.</text>
</comment>
<keyword evidence="3" id="KW-0732">Signal</keyword>
<comment type="caution">
    <text evidence="5">The sequence shown here is derived from an EMBL/GenBank/DDBJ whole genome shotgun (WGS) entry which is preliminary data.</text>
</comment>
<accession>A0A8S3YER1</accession>
<dbReference type="GO" id="GO:0006508">
    <property type="term" value="P:proteolysis"/>
    <property type="evidence" value="ECO:0007669"/>
    <property type="project" value="InterPro"/>
</dbReference>
<reference evidence="5" key="1">
    <citation type="submission" date="2021-04" db="EMBL/GenBank/DDBJ databases">
        <authorList>
            <person name="Tunstrom K."/>
        </authorList>
    </citation>
    <scope>NUCLEOTIDE SEQUENCE</scope>
</reference>
<keyword evidence="6" id="KW-1185">Reference proteome</keyword>
<dbReference type="InterPro" id="IPR001254">
    <property type="entry name" value="Trypsin_dom"/>
</dbReference>
<dbReference type="PANTHER" id="PTHR24256">
    <property type="entry name" value="TRYPTASE-RELATED"/>
    <property type="match status" value="1"/>
</dbReference>
<evidence type="ECO:0000313" key="5">
    <source>
        <dbReference type="EMBL" id="CAG5059106.1"/>
    </source>
</evidence>